<organism evidence="2 3">
    <name type="scientific">Dialister succinatiphilus YIT 11850</name>
    <dbReference type="NCBI Taxonomy" id="742743"/>
    <lineage>
        <taxon>Bacteria</taxon>
        <taxon>Bacillati</taxon>
        <taxon>Bacillota</taxon>
        <taxon>Negativicutes</taxon>
        <taxon>Veillonellales</taxon>
        <taxon>Veillonellaceae</taxon>
        <taxon>Dialister</taxon>
    </lineage>
</organism>
<evidence type="ECO:0000256" key="1">
    <source>
        <dbReference type="SAM" id="Phobius"/>
    </source>
</evidence>
<comment type="caution">
    <text evidence="2">The sequence shown here is derived from an EMBL/GenBank/DDBJ whole genome shotgun (WGS) entry which is preliminary data.</text>
</comment>
<feature type="transmembrane region" description="Helical" evidence="1">
    <location>
        <begin position="29"/>
        <end position="48"/>
    </location>
</feature>
<keyword evidence="1" id="KW-0472">Membrane</keyword>
<reference evidence="2 3" key="1">
    <citation type="submission" date="2011-11" db="EMBL/GenBank/DDBJ databases">
        <title>The Genome Sequence of Dialister succinatiphilus YIT 11850.</title>
        <authorList>
            <consortium name="The Broad Institute Genome Sequencing Platform"/>
            <person name="Earl A."/>
            <person name="Ward D."/>
            <person name="Feldgarden M."/>
            <person name="Gevers D."/>
            <person name="Morotomi M."/>
            <person name="Young S.K."/>
            <person name="Zeng Q."/>
            <person name="Gargeya S."/>
            <person name="Fitzgerald M."/>
            <person name="Haas B."/>
            <person name="Abouelleil A."/>
            <person name="Alvarado L."/>
            <person name="Arachchi H.M."/>
            <person name="Berlin A."/>
            <person name="Brown A."/>
            <person name="Chapman S.B."/>
            <person name="Dunbar C."/>
            <person name="Gearin G."/>
            <person name="Goldberg J."/>
            <person name="Griggs A."/>
            <person name="Gujja S."/>
            <person name="Heiman D."/>
            <person name="Howarth C."/>
            <person name="Lui A."/>
            <person name="MacDonald P.J.P."/>
            <person name="Montmayeur A."/>
            <person name="Murphy C."/>
            <person name="Neiman D."/>
            <person name="Pearson M."/>
            <person name="Priest M."/>
            <person name="Roberts A."/>
            <person name="Saif S."/>
            <person name="Shea T."/>
            <person name="Sisk P."/>
            <person name="Stolte C."/>
            <person name="Sykes S."/>
            <person name="Wortman J."/>
            <person name="Nusbaum C."/>
            <person name="Birren B."/>
        </authorList>
    </citation>
    <scope>NUCLEOTIDE SEQUENCE [LARGE SCALE GENOMIC DNA]</scope>
    <source>
        <strain evidence="2 3">YIT 11850</strain>
    </source>
</reference>
<keyword evidence="3" id="KW-1185">Reference proteome</keyword>
<evidence type="ECO:0000313" key="2">
    <source>
        <dbReference type="EMBL" id="EHO63457.1"/>
    </source>
</evidence>
<keyword evidence="1" id="KW-1133">Transmembrane helix</keyword>
<dbReference type="HOGENOM" id="CLU_2632401_0_0_9"/>
<dbReference type="AlphaFoldDB" id="H1CYN6"/>
<gene>
    <name evidence="2" type="ORF">HMPREF9453_00474</name>
</gene>
<sequence>MCRLRANFSRLAYPMQDTHIRERKVLRSLFLIAFLSFVFLLSSVFPGFQKRKDEKWNSLMSPLSPALFSTADVEKGI</sequence>
<proteinExistence type="predicted"/>
<protein>
    <submittedName>
        <fullName evidence="2">Uncharacterized protein</fullName>
    </submittedName>
</protein>
<accession>H1CYN6</accession>
<evidence type="ECO:0000313" key="3">
    <source>
        <dbReference type="Proteomes" id="UP000003277"/>
    </source>
</evidence>
<name>H1CYN6_9FIRM</name>
<keyword evidence="1" id="KW-0812">Transmembrane</keyword>
<dbReference type="Proteomes" id="UP000003277">
    <property type="component" value="Unassembled WGS sequence"/>
</dbReference>
<dbReference type="EMBL" id="ADLT01000015">
    <property type="protein sequence ID" value="EHO63457.1"/>
    <property type="molecule type" value="Genomic_DNA"/>
</dbReference>